<accession>A0A2P4ZBH3</accession>
<sequence length="38" mass="4449">MLLSLVSTFSMLLAPRWSFRLIRWPGIRREPPCTGTCR</sequence>
<protein>
    <submittedName>
        <fullName evidence="2">Uncharacterized protein</fullName>
    </submittedName>
</protein>
<dbReference type="AlphaFoldDB" id="A0A2P4ZBH3"/>
<reference evidence="2 3" key="1">
    <citation type="journal article" date="2016" name="Genome Announc.">
        <title>Draft Whole-Genome Sequence of Trichoderma gamsii T6085, a Promising Biocontrol Agent of Fusarium Head Blight on Wheat.</title>
        <authorList>
            <person name="Baroncelli R."/>
            <person name="Zapparata A."/>
            <person name="Piaggeschi G."/>
            <person name="Sarrocco S."/>
            <person name="Vannacci G."/>
        </authorList>
    </citation>
    <scope>NUCLEOTIDE SEQUENCE [LARGE SCALE GENOMIC DNA]</scope>
    <source>
        <strain evidence="2 3">T6085</strain>
    </source>
</reference>
<evidence type="ECO:0000256" key="1">
    <source>
        <dbReference type="SAM" id="SignalP"/>
    </source>
</evidence>
<comment type="caution">
    <text evidence="2">The sequence shown here is derived from an EMBL/GenBank/DDBJ whole genome shotgun (WGS) entry which is preliminary data.</text>
</comment>
<feature type="chain" id="PRO_5015184206" evidence="1">
    <location>
        <begin position="19"/>
        <end position="38"/>
    </location>
</feature>
<organism evidence="2 3">
    <name type="scientific">Trichoderma gamsii</name>
    <dbReference type="NCBI Taxonomy" id="398673"/>
    <lineage>
        <taxon>Eukaryota</taxon>
        <taxon>Fungi</taxon>
        <taxon>Dikarya</taxon>
        <taxon>Ascomycota</taxon>
        <taxon>Pezizomycotina</taxon>
        <taxon>Sordariomycetes</taxon>
        <taxon>Hypocreomycetidae</taxon>
        <taxon>Hypocreales</taxon>
        <taxon>Hypocreaceae</taxon>
        <taxon>Trichoderma</taxon>
    </lineage>
</organism>
<dbReference type="GeneID" id="36347853"/>
<feature type="signal peptide" evidence="1">
    <location>
        <begin position="1"/>
        <end position="18"/>
    </location>
</feature>
<dbReference type="Proteomes" id="UP000054821">
    <property type="component" value="Unassembled WGS sequence"/>
</dbReference>
<proteinExistence type="predicted"/>
<dbReference type="RefSeq" id="XP_024404690.1">
    <property type="nucleotide sequence ID" value="XM_024550578.1"/>
</dbReference>
<name>A0A2P4ZBH3_9HYPO</name>
<gene>
    <name evidence="2" type="ORF">TGAM01_v209537</name>
</gene>
<evidence type="ECO:0000313" key="3">
    <source>
        <dbReference type="Proteomes" id="UP000054821"/>
    </source>
</evidence>
<keyword evidence="3" id="KW-1185">Reference proteome</keyword>
<evidence type="ECO:0000313" key="2">
    <source>
        <dbReference type="EMBL" id="PON21648.1"/>
    </source>
</evidence>
<keyword evidence="1" id="KW-0732">Signal</keyword>
<dbReference type="EMBL" id="JPDN02000047">
    <property type="protein sequence ID" value="PON21648.1"/>
    <property type="molecule type" value="Genomic_DNA"/>
</dbReference>